<evidence type="ECO:0000256" key="1">
    <source>
        <dbReference type="ARBA" id="ARBA00001966"/>
    </source>
</evidence>
<dbReference type="InterPro" id="IPR023404">
    <property type="entry name" value="rSAM_horseshoe"/>
</dbReference>
<evidence type="ECO:0000256" key="6">
    <source>
        <dbReference type="ARBA" id="ARBA00023004"/>
    </source>
</evidence>
<dbReference type="SFLD" id="SFLDG01082">
    <property type="entry name" value="B12-binding_domain_containing"/>
    <property type="match status" value="1"/>
</dbReference>
<keyword evidence="10" id="KW-1185">Reference proteome</keyword>
<evidence type="ECO:0000256" key="5">
    <source>
        <dbReference type="ARBA" id="ARBA00022723"/>
    </source>
</evidence>
<dbReference type="AlphaFoldDB" id="I4CBL8"/>
<dbReference type="SFLD" id="SFLDG01123">
    <property type="entry name" value="methyltransferase_(Class_B)"/>
    <property type="match status" value="1"/>
</dbReference>
<dbReference type="RefSeq" id="WP_014812079.1">
    <property type="nucleotide sequence ID" value="NC_018025.1"/>
</dbReference>
<keyword evidence="4" id="KW-0949">S-adenosyl-L-methionine</keyword>
<dbReference type="InterPro" id="IPR051198">
    <property type="entry name" value="BchE-like"/>
</dbReference>
<dbReference type="Gene3D" id="3.40.50.280">
    <property type="entry name" value="Cobalamin-binding domain"/>
    <property type="match status" value="1"/>
</dbReference>
<organism evidence="9 10">
    <name type="scientific">Desulfomonile tiedjei (strain ATCC 49306 / DSM 6799 / DCB-1)</name>
    <dbReference type="NCBI Taxonomy" id="706587"/>
    <lineage>
        <taxon>Bacteria</taxon>
        <taxon>Pseudomonadati</taxon>
        <taxon>Thermodesulfobacteriota</taxon>
        <taxon>Desulfomonilia</taxon>
        <taxon>Desulfomonilales</taxon>
        <taxon>Desulfomonilaceae</taxon>
        <taxon>Desulfomonile</taxon>
    </lineage>
</organism>
<reference evidence="10" key="1">
    <citation type="submission" date="2012-06" db="EMBL/GenBank/DDBJ databases">
        <title>Complete sequence of chromosome of Desulfomonile tiedjei DSM 6799.</title>
        <authorList>
            <person name="Lucas S."/>
            <person name="Copeland A."/>
            <person name="Lapidus A."/>
            <person name="Glavina del Rio T."/>
            <person name="Dalin E."/>
            <person name="Tice H."/>
            <person name="Bruce D."/>
            <person name="Goodwin L."/>
            <person name="Pitluck S."/>
            <person name="Peters L."/>
            <person name="Ovchinnikova G."/>
            <person name="Zeytun A."/>
            <person name="Lu M."/>
            <person name="Kyrpides N."/>
            <person name="Mavromatis K."/>
            <person name="Ivanova N."/>
            <person name="Brettin T."/>
            <person name="Detter J.C."/>
            <person name="Han C."/>
            <person name="Larimer F."/>
            <person name="Land M."/>
            <person name="Hauser L."/>
            <person name="Markowitz V."/>
            <person name="Cheng J.-F."/>
            <person name="Hugenholtz P."/>
            <person name="Woyke T."/>
            <person name="Wu D."/>
            <person name="Spring S."/>
            <person name="Schroeder M."/>
            <person name="Brambilla E."/>
            <person name="Klenk H.-P."/>
            <person name="Eisen J.A."/>
        </authorList>
    </citation>
    <scope>NUCLEOTIDE SEQUENCE [LARGE SCALE GENOMIC DNA]</scope>
    <source>
        <strain evidence="10">ATCC 49306 / DSM 6799 / DCB-1</strain>
    </source>
</reference>
<dbReference type="CDD" id="cd02068">
    <property type="entry name" value="radical_SAM_B12_BD"/>
    <property type="match status" value="1"/>
</dbReference>
<dbReference type="GO" id="GO:0046872">
    <property type="term" value="F:metal ion binding"/>
    <property type="evidence" value="ECO:0007669"/>
    <property type="project" value="UniProtKB-KW"/>
</dbReference>
<evidence type="ECO:0000256" key="3">
    <source>
        <dbReference type="ARBA" id="ARBA00022679"/>
    </source>
</evidence>
<dbReference type="STRING" id="706587.Desti_4326"/>
<comment type="cofactor">
    <cofactor evidence="1">
        <name>[4Fe-4S] cluster</name>
        <dbReference type="ChEBI" id="CHEBI:49883"/>
    </cofactor>
</comment>
<dbReference type="InterPro" id="IPR058240">
    <property type="entry name" value="rSAM_sf"/>
</dbReference>
<dbReference type="eggNOG" id="COG1032">
    <property type="taxonomic scope" value="Bacteria"/>
</dbReference>
<evidence type="ECO:0000313" key="10">
    <source>
        <dbReference type="Proteomes" id="UP000006055"/>
    </source>
</evidence>
<dbReference type="PROSITE" id="PS51918">
    <property type="entry name" value="RADICAL_SAM"/>
    <property type="match status" value="1"/>
</dbReference>
<evidence type="ECO:0000256" key="4">
    <source>
        <dbReference type="ARBA" id="ARBA00022691"/>
    </source>
</evidence>
<dbReference type="GO" id="GO:0051539">
    <property type="term" value="F:4 iron, 4 sulfur cluster binding"/>
    <property type="evidence" value="ECO:0007669"/>
    <property type="project" value="UniProtKB-KW"/>
</dbReference>
<keyword evidence="3" id="KW-0808">Transferase</keyword>
<dbReference type="SUPFAM" id="SSF102114">
    <property type="entry name" value="Radical SAM enzymes"/>
    <property type="match status" value="1"/>
</dbReference>
<evidence type="ECO:0000256" key="2">
    <source>
        <dbReference type="ARBA" id="ARBA00022603"/>
    </source>
</evidence>
<evidence type="ECO:0000259" key="8">
    <source>
        <dbReference type="PROSITE" id="PS51918"/>
    </source>
</evidence>
<dbReference type="HOGENOM" id="CLU_021572_5_1_7"/>
<dbReference type="SMART" id="SM00729">
    <property type="entry name" value="Elp3"/>
    <property type="match status" value="1"/>
</dbReference>
<dbReference type="GO" id="GO:0005829">
    <property type="term" value="C:cytosol"/>
    <property type="evidence" value="ECO:0007669"/>
    <property type="project" value="TreeGrafter"/>
</dbReference>
<dbReference type="GO" id="GO:0003824">
    <property type="term" value="F:catalytic activity"/>
    <property type="evidence" value="ECO:0007669"/>
    <property type="project" value="InterPro"/>
</dbReference>
<keyword evidence="6" id="KW-0408">Iron</keyword>
<proteinExistence type="predicted"/>
<keyword evidence="5" id="KW-0479">Metal-binding</keyword>
<feature type="domain" description="Radical SAM core" evidence="8">
    <location>
        <begin position="165"/>
        <end position="389"/>
    </location>
</feature>
<dbReference type="InterPro" id="IPR034466">
    <property type="entry name" value="Methyltransferase_Class_B"/>
</dbReference>
<dbReference type="Pfam" id="PF13282">
    <property type="entry name" value="DUF4070"/>
    <property type="match status" value="1"/>
</dbReference>
<dbReference type="Gene3D" id="3.80.30.20">
    <property type="entry name" value="tm_1862 like domain"/>
    <property type="match status" value="1"/>
</dbReference>
<dbReference type="EMBL" id="CP003360">
    <property type="protein sequence ID" value="AFM26959.1"/>
    <property type="molecule type" value="Genomic_DNA"/>
</dbReference>
<sequence length="492" mass="56741">MKIAFIIPRHDSHSQRSFYDYKFGKTFLLSRKHISYLLAIPTLVSLTPPQHEIRIFDENIEEIDYTWKADLVAITVRTMFAKRAYEISKVFQTRGAKTVLGGIHPSMCPEDALPNCDSVVVGEAEDLWHIVLQDAENGQLKRLYKYDTAADLTTAPMPDRSSLSKDKYLLDIVQTSKGCPFHCEFCAVHVFDGRKIRHKTIDQVIREIEVINSCDAQYKKKNAIFFADDNIIADKTFARELFLRLKPYNINWMCQASINVAQDPELLELMRESGCGAVFIGFESISQENLAAMDKGINQRCGYLEAIRTIQSYGILVHSSFILGYDFDTEATFDELISFIREANLLMPLINILTPLPGTRLFKRLDEEGRILHKDWSKYDTQHVVFSPAGMSPEELLQGYRKVLRSVYSFDSILTKLNYYWIRDFWKRSNELDPVKSTYRLLFAARLATLLLSNNVERSKFIIRILPHVFDKQVRISTILALMNYNNFAYAL</sequence>
<name>I4CBL8_DESTA</name>
<protein>
    <submittedName>
        <fullName evidence="9">Fe-S oxidoreductase</fullName>
    </submittedName>
</protein>
<keyword evidence="7" id="KW-0411">Iron-sulfur</keyword>
<dbReference type="InterPro" id="IPR025274">
    <property type="entry name" value="DUF4070"/>
</dbReference>
<dbReference type="PANTHER" id="PTHR43409:SF7">
    <property type="entry name" value="BLL1977 PROTEIN"/>
    <property type="match status" value="1"/>
</dbReference>
<dbReference type="KEGG" id="dti:Desti_4326"/>
<accession>I4CBL8</accession>
<dbReference type="Proteomes" id="UP000006055">
    <property type="component" value="Chromosome"/>
</dbReference>
<dbReference type="Pfam" id="PF04055">
    <property type="entry name" value="Radical_SAM"/>
    <property type="match status" value="1"/>
</dbReference>
<dbReference type="OrthoDB" id="9762608at2"/>
<dbReference type="SFLD" id="SFLDS00029">
    <property type="entry name" value="Radical_SAM"/>
    <property type="match status" value="1"/>
</dbReference>
<dbReference type="PANTHER" id="PTHR43409">
    <property type="entry name" value="ANAEROBIC MAGNESIUM-PROTOPORPHYRIN IX MONOMETHYL ESTER CYCLASE-RELATED"/>
    <property type="match status" value="1"/>
</dbReference>
<evidence type="ECO:0000313" key="9">
    <source>
        <dbReference type="EMBL" id="AFM26959.1"/>
    </source>
</evidence>
<keyword evidence="2" id="KW-0489">Methyltransferase</keyword>
<gene>
    <name evidence="9" type="ordered locus">Desti_4326</name>
</gene>
<evidence type="ECO:0000256" key="7">
    <source>
        <dbReference type="ARBA" id="ARBA00023014"/>
    </source>
</evidence>
<dbReference type="InterPro" id="IPR007197">
    <property type="entry name" value="rSAM"/>
</dbReference>
<dbReference type="InterPro" id="IPR006638">
    <property type="entry name" value="Elp3/MiaA/NifB-like_rSAM"/>
</dbReference>